<dbReference type="OrthoDB" id="24022at10239"/>
<keyword evidence="3" id="KW-1185">Reference proteome</keyword>
<dbReference type="Pfam" id="PF07486">
    <property type="entry name" value="Hydrolase_2"/>
    <property type="match status" value="1"/>
</dbReference>
<organism evidence="2 3">
    <name type="scientific">Escherichia phage Av-05</name>
    <dbReference type="NCBI Taxonomy" id="1527519"/>
    <lineage>
        <taxon>Viruses</taxon>
        <taxon>Duplodnaviria</taxon>
        <taxon>Heunggongvirae</taxon>
        <taxon>Uroviricota</taxon>
        <taxon>Caudoviricetes</taxon>
        <taxon>Vequintavirinae</taxon>
        <taxon>Avunavirus</taxon>
        <taxon>Avunavirus Av05</taxon>
    </lineage>
</organism>
<evidence type="ECO:0000259" key="1">
    <source>
        <dbReference type="Pfam" id="PF07486"/>
    </source>
</evidence>
<dbReference type="Gene3D" id="1.10.10.2520">
    <property type="entry name" value="Cell wall hydrolase SleB, domain 1"/>
    <property type="match status" value="1"/>
</dbReference>
<dbReference type="RefSeq" id="YP_009111224.1">
    <property type="nucleotide sequence ID" value="NC_025830.1"/>
</dbReference>
<dbReference type="SMR" id="A0A076G763"/>
<dbReference type="GeneID" id="22475491"/>
<dbReference type="KEGG" id="vg:22475491"/>
<proteinExistence type="predicted"/>
<evidence type="ECO:0000313" key="2">
    <source>
        <dbReference type="EMBL" id="AII27693.1"/>
    </source>
</evidence>
<dbReference type="InterPro" id="IPR011105">
    <property type="entry name" value="Cell_wall_hydrolase_SleB"/>
</dbReference>
<reference evidence="2 3" key="1">
    <citation type="journal article" date="2015" name="Genome Announc.">
        <title>Genomic Analysis of Broad-Host-Range Enterobacteriophage Av-05.</title>
        <authorList>
            <person name="Amarillas L."/>
            <person name="Lopez-Cuevas O."/>
            <person name="Leon-Felix J."/>
            <person name="Castro-Del Campo N."/>
            <person name="Gerba C.P."/>
            <person name="Chaidez C."/>
        </authorList>
    </citation>
    <scope>NUCLEOTIDE SEQUENCE [LARGE SCALE GENOMIC DNA]</scope>
</reference>
<feature type="domain" description="Cell wall hydrolase SleB" evidence="1">
    <location>
        <begin position="65"/>
        <end position="176"/>
    </location>
</feature>
<accession>A0A076G763</accession>
<keyword evidence="2" id="KW-0378">Hydrolase</keyword>
<dbReference type="Proteomes" id="UP000028961">
    <property type="component" value="Segment"/>
</dbReference>
<name>A0A076G763_9CAUD</name>
<dbReference type="GO" id="GO:0016787">
    <property type="term" value="F:hydrolase activity"/>
    <property type="evidence" value="ECO:0007669"/>
    <property type="project" value="UniProtKB-KW"/>
</dbReference>
<evidence type="ECO:0000313" key="3">
    <source>
        <dbReference type="Proteomes" id="UP000028961"/>
    </source>
</evidence>
<dbReference type="EMBL" id="KM190144">
    <property type="protein sequence ID" value="AII27693.1"/>
    <property type="molecule type" value="Genomic_DNA"/>
</dbReference>
<sequence>MGLICLELVLKIRSLLFAVCCALSLSITPVLAKESAKKPRVLHICKKNDTELNILACNMYKEGRGEGDYGMMGVAFATLNRKDDKNFPRTIKKVVYQRGQFSWTFGGQSFKVYEKDRWLRAKFYAKILMRLHKDHKSLYKALDYTKSATYYHATTVRPSWTKVMVRTVKVGNHIFYKHPDA</sequence>
<gene>
    <name evidence="2" type="ORF">Av05_00150</name>
</gene>
<protein>
    <submittedName>
        <fullName evidence="2">Cell wall hydrolase SleB</fullName>
    </submittedName>
</protein>
<dbReference type="InterPro" id="IPR042047">
    <property type="entry name" value="SleB_dom1"/>
</dbReference>